<keyword evidence="9 13" id="KW-1133">Transmembrane helix</keyword>
<reference evidence="15 16" key="1">
    <citation type="submission" date="2024-03" db="EMBL/GenBank/DDBJ databases">
        <title>Adaptation during the transition from Ophiocordyceps entomopathogen to insect associate is accompanied by gene loss and intensified selection.</title>
        <authorList>
            <person name="Ward C.M."/>
            <person name="Onetto C.A."/>
            <person name="Borneman A.R."/>
        </authorList>
    </citation>
    <scope>NUCLEOTIDE SEQUENCE [LARGE SCALE GENOMIC DNA]</scope>
    <source>
        <strain evidence="15">AWRI1</strain>
        <tissue evidence="15">Single Adult Female</tissue>
    </source>
</reference>
<evidence type="ECO:0000256" key="10">
    <source>
        <dbReference type="ARBA" id="ARBA00023136"/>
    </source>
</evidence>
<comment type="subcellular location">
    <subcellularLocation>
        <location evidence="3">Cell junction</location>
        <location evidence="3">Adherens junction</location>
    </subcellularLocation>
    <subcellularLocation>
        <location evidence="11">Cell projection</location>
        <location evidence="11">Rhabdomere</location>
    </subcellularLocation>
    <subcellularLocation>
        <location evidence="2">Cytoplasm</location>
    </subcellularLocation>
    <subcellularLocation>
        <location evidence="1">Membrane</location>
        <topology evidence="1">Multi-pass membrane protein</topology>
    </subcellularLocation>
</comment>
<keyword evidence="16" id="KW-1185">Reference proteome</keyword>
<dbReference type="InterPro" id="IPR019747">
    <property type="entry name" value="FERM_CS"/>
</dbReference>
<dbReference type="Pfam" id="PF07856">
    <property type="entry name" value="Orai-1"/>
    <property type="match status" value="1"/>
</dbReference>
<evidence type="ECO:0000256" key="9">
    <source>
        <dbReference type="ARBA" id="ARBA00022989"/>
    </source>
</evidence>
<evidence type="ECO:0000256" key="6">
    <source>
        <dbReference type="ARBA" id="ARBA00022490"/>
    </source>
</evidence>
<dbReference type="InterPro" id="IPR019749">
    <property type="entry name" value="Band_41_domain"/>
</dbReference>
<dbReference type="EMBL" id="JBBCAQ010000014">
    <property type="protein sequence ID" value="KAK7598216.1"/>
    <property type="molecule type" value="Genomic_DNA"/>
</dbReference>
<evidence type="ECO:0000256" key="4">
    <source>
        <dbReference type="ARBA" id="ARBA00008062"/>
    </source>
</evidence>
<dbReference type="PROSITE" id="PS50057">
    <property type="entry name" value="FERM_3"/>
    <property type="match status" value="1"/>
</dbReference>
<dbReference type="Pfam" id="PF09380">
    <property type="entry name" value="FERM_C"/>
    <property type="match status" value="1"/>
</dbReference>
<feature type="compositionally biased region" description="Low complexity" evidence="12">
    <location>
        <begin position="975"/>
        <end position="994"/>
    </location>
</feature>
<dbReference type="FunFam" id="1.20.80.10:FF:000003">
    <property type="entry name" value="Tyrosine-protein phosphatase non-receptor type 4"/>
    <property type="match status" value="1"/>
</dbReference>
<organism evidence="15 16">
    <name type="scientific">Parthenolecanium corni</name>
    <dbReference type="NCBI Taxonomy" id="536013"/>
    <lineage>
        <taxon>Eukaryota</taxon>
        <taxon>Metazoa</taxon>
        <taxon>Ecdysozoa</taxon>
        <taxon>Arthropoda</taxon>
        <taxon>Hexapoda</taxon>
        <taxon>Insecta</taxon>
        <taxon>Pterygota</taxon>
        <taxon>Neoptera</taxon>
        <taxon>Paraneoptera</taxon>
        <taxon>Hemiptera</taxon>
        <taxon>Sternorrhyncha</taxon>
        <taxon>Coccoidea</taxon>
        <taxon>Coccidae</taxon>
        <taxon>Parthenolecanium</taxon>
    </lineage>
</organism>
<dbReference type="InterPro" id="IPR000798">
    <property type="entry name" value="Ez/rad/moesin-like"/>
</dbReference>
<dbReference type="GO" id="GO:0009887">
    <property type="term" value="P:animal organ morphogenesis"/>
    <property type="evidence" value="ECO:0007669"/>
    <property type="project" value="UniProtKB-ARBA"/>
</dbReference>
<evidence type="ECO:0000256" key="12">
    <source>
        <dbReference type="SAM" id="MobiDB-lite"/>
    </source>
</evidence>
<feature type="transmembrane region" description="Helical" evidence="13">
    <location>
        <begin position="428"/>
        <end position="446"/>
    </location>
</feature>
<dbReference type="Gene3D" id="2.30.29.30">
    <property type="entry name" value="Pleckstrin-homology domain (PH domain)/Phosphotyrosine-binding domain (PTB)"/>
    <property type="match status" value="1"/>
</dbReference>
<evidence type="ECO:0000256" key="7">
    <source>
        <dbReference type="ARBA" id="ARBA00022692"/>
    </source>
</evidence>
<dbReference type="AlphaFoldDB" id="A0AAN9TJY7"/>
<sequence>MSMTIPHHHLSDSRLVEEAGAENKFSHVYGSSVRVVQEKFMYNLKDASFEVRNKRRKSAYGSDSLILNPRDLRYAHRCSACNNHICKKNYLTNTVADVRWRRERPVSAIHCIPNGTVRRCWNPALEFARPALEMQPPLARRKFLQRSLTSSEILNPNYRCVPPPLPHPRPMSNSCSAKPMPTYEECNFSPVNPLKTDCPEPKAVMENITEKETFPEHSKSGSTIPATTSSVYSSGSDVSRCSLEPKTTSINPQPMGITKQDSAPVMKPVFGSQYSLSGSQCCQNCHFLGAPVRRGFLNKWNSQSTVILPVKYTKYVGEGHYIPADESNDGLSWRRLHMSRAKLKATATTSELLSGFAMVAMVELQINEPTNVPEWLFIMFSVCTTVLVAVHIFALMISTYLLPNIDAVSKLHSTKLVTESPHERMKGFVELAWAFSTVLGLFLFLVEAKSKTRPYSTNKHLVQCKVILLDGTDLSVDLSKKAAGNDLYEQVFYSLDLIEKDYFGLQFTDSNNVQHWLDPTKSIKKQVKIGPPYTLRLKVKFYSSEPNLLREELTRYQFFLQLKQDILDGKLECPDNVTIELAALALQSELGDFDEESHTLAGISEFRFVPNQTEEMEIQIFEEFKKCCGLTPAQAEMNYLNKAKWLEMYGVDNHIVLGKDGCEYSLGLTPTGILVFEGTQKIGLFFWPKISKLDFKKKKLTLVIVEDDDQGREQEHTFVFRLHNEKACKHLWKCAIEHHAFFRLRAPIKGPSAKQNFFRMGSRFRYSGKTEFQTTQQNRARRTVQFERRPSQRYARRQSHITRERERQRHYGRIEEKASDKEVTSTSTENIYENIKSTAQVEDTKKVAEVKKNCLLTDDNVTSLIDCSFTNEMAPVDSKFLLCYHFLAFLSTFNSIAYMIAEKVEDDFGKTSLISFDPICSTDTKTNVSTVEVDVSTIFLDNIAKNKPNISLFENNTPVAISVNDGFGKEDSRRSGSISSLQPLSSPSSPTNSSVTMTNPFTTVVSITSNSPSPVHDSGSISTNPFLKSSNPFTTVNENGMVSIEHSNEYNKHVSGESTASSGTIVVSIRGEQPANHSKNENISLNNISPWLVTDDADSSPAAKKRDSSTSVIVRKTVITTQL</sequence>
<feature type="region of interest" description="Disordered" evidence="12">
    <location>
        <begin position="971"/>
        <end position="997"/>
    </location>
</feature>
<protein>
    <recommendedName>
        <fullName evidence="5">Moesin/ezrin/radixin homolog 1</fullName>
    </recommendedName>
</protein>
<dbReference type="GO" id="GO:0005856">
    <property type="term" value="C:cytoskeleton"/>
    <property type="evidence" value="ECO:0007669"/>
    <property type="project" value="TreeGrafter"/>
</dbReference>
<proteinExistence type="inferred from homology"/>
<dbReference type="GO" id="GO:0030182">
    <property type="term" value="P:neuron differentiation"/>
    <property type="evidence" value="ECO:0007669"/>
    <property type="project" value="UniProtKB-ARBA"/>
</dbReference>
<evidence type="ECO:0000259" key="14">
    <source>
        <dbReference type="PROSITE" id="PS50057"/>
    </source>
</evidence>
<dbReference type="Pfam" id="PF09379">
    <property type="entry name" value="FERM_N"/>
    <property type="match status" value="1"/>
</dbReference>
<dbReference type="SUPFAM" id="SSF54236">
    <property type="entry name" value="Ubiquitin-like"/>
    <property type="match status" value="1"/>
</dbReference>
<evidence type="ECO:0000256" key="11">
    <source>
        <dbReference type="ARBA" id="ARBA00043944"/>
    </source>
</evidence>
<dbReference type="InterPro" id="IPR038350">
    <property type="entry name" value="Orai_sf"/>
</dbReference>
<evidence type="ECO:0000256" key="3">
    <source>
        <dbReference type="ARBA" id="ARBA00004536"/>
    </source>
</evidence>
<dbReference type="PRINTS" id="PR00935">
    <property type="entry name" value="BAND41"/>
</dbReference>
<dbReference type="FunFam" id="2.30.29.30:FF:000002">
    <property type="entry name" value="Band 4.1-like protein 5 isoform 1"/>
    <property type="match status" value="1"/>
</dbReference>
<dbReference type="InterPro" id="IPR012446">
    <property type="entry name" value="CRAC_channel"/>
</dbReference>
<dbReference type="InterPro" id="IPR018980">
    <property type="entry name" value="FERM_PH-like_C"/>
</dbReference>
<dbReference type="SMART" id="SM01195">
    <property type="entry name" value="FA"/>
    <property type="match status" value="1"/>
</dbReference>
<dbReference type="InterPro" id="IPR029071">
    <property type="entry name" value="Ubiquitin-like_domsf"/>
</dbReference>
<dbReference type="GO" id="GO:0031032">
    <property type="term" value="P:actomyosin structure organization"/>
    <property type="evidence" value="ECO:0007669"/>
    <property type="project" value="TreeGrafter"/>
</dbReference>
<dbReference type="GO" id="GO:0005886">
    <property type="term" value="C:plasma membrane"/>
    <property type="evidence" value="ECO:0007669"/>
    <property type="project" value="UniProtKB-ARBA"/>
</dbReference>
<evidence type="ECO:0000256" key="5">
    <source>
        <dbReference type="ARBA" id="ARBA00022025"/>
    </source>
</evidence>
<comment type="caution">
    <text evidence="15">The sequence shown here is derived from an EMBL/GenBank/DDBJ whole genome shotgun (WGS) entry which is preliminary data.</text>
</comment>
<dbReference type="GO" id="GO:0005737">
    <property type="term" value="C:cytoplasm"/>
    <property type="evidence" value="ECO:0007669"/>
    <property type="project" value="UniProtKB-SubCell"/>
</dbReference>
<evidence type="ECO:0000256" key="8">
    <source>
        <dbReference type="ARBA" id="ARBA00022949"/>
    </source>
</evidence>
<keyword evidence="8" id="KW-0965">Cell junction</keyword>
<dbReference type="PROSITE" id="PS00660">
    <property type="entry name" value="FERM_1"/>
    <property type="match status" value="1"/>
</dbReference>
<keyword evidence="10 13" id="KW-0472">Membrane</keyword>
<evidence type="ECO:0000256" key="2">
    <source>
        <dbReference type="ARBA" id="ARBA00004496"/>
    </source>
</evidence>
<evidence type="ECO:0000313" key="16">
    <source>
        <dbReference type="Proteomes" id="UP001367676"/>
    </source>
</evidence>
<evidence type="ECO:0000256" key="1">
    <source>
        <dbReference type="ARBA" id="ARBA00004141"/>
    </source>
</evidence>
<accession>A0AAN9TJY7</accession>
<dbReference type="SMART" id="SM01196">
    <property type="entry name" value="FERM_C"/>
    <property type="match status" value="1"/>
</dbReference>
<dbReference type="FunFam" id="3.10.20.90:FF:000024">
    <property type="entry name" value="Erythrocyte membrane protein band 4.1-like 5"/>
    <property type="match status" value="1"/>
</dbReference>
<dbReference type="InterPro" id="IPR035963">
    <property type="entry name" value="FERM_2"/>
</dbReference>
<dbReference type="SUPFAM" id="SSF47031">
    <property type="entry name" value="Second domain of FERM"/>
    <property type="match status" value="1"/>
</dbReference>
<dbReference type="SMART" id="SM00295">
    <property type="entry name" value="B41"/>
    <property type="match status" value="1"/>
</dbReference>
<dbReference type="InterPro" id="IPR014352">
    <property type="entry name" value="FERM/acyl-CoA-bd_prot_sf"/>
</dbReference>
<dbReference type="InterPro" id="IPR019748">
    <property type="entry name" value="FERM_central"/>
</dbReference>
<dbReference type="CDD" id="cd14473">
    <property type="entry name" value="FERM_B-lobe"/>
    <property type="match status" value="1"/>
</dbReference>
<feature type="domain" description="FERM" evidence="14">
    <location>
        <begin position="462"/>
        <end position="746"/>
    </location>
</feature>
<dbReference type="Gene3D" id="3.10.20.90">
    <property type="entry name" value="Phosphatidylinositol 3-kinase Catalytic Subunit, Chain A, domain 1"/>
    <property type="match status" value="1"/>
</dbReference>
<dbReference type="InterPro" id="IPR000299">
    <property type="entry name" value="FERM_domain"/>
</dbReference>
<dbReference type="CDD" id="cd13186">
    <property type="entry name" value="FERM_C_NBL4_NBL5"/>
    <property type="match status" value="1"/>
</dbReference>
<dbReference type="Gene3D" id="1.20.80.10">
    <property type="match status" value="1"/>
</dbReference>
<dbReference type="PANTHER" id="PTHR23280:SF25">
    <property type="entry name" value="MOESIN_EZRIN_RADIXIN HOMOLOG 1"/>
    <property type="match status" value="1"/>
</dbReference>
<dbReference type="GO" id="GO:0005912">
    <property type="term" value="C:adherens junction"/>
    <property type="evidence" value="ECO:0007669"/>
    <property type="project" value="UniProtKB-SubCell"/>
</dbReference>
<dbReference type="Proteomes" id="UP001367676">
    <property type="component" value="Unassembled WGS sequence"/>
</dbReference>
<dbReference type="Gene3D" id="1.20.140.140">
    <property type="entry name" value="Calcium release-activated calcium channel protein Orai"/>
    <property type="match status" value="1"/>
</dbReference>
<dbReference type="InterPro" id="IPR014847">
    <property type="entry name" value="FA"/>
</dbReference>
<dbReference type="Pfam" id="PF00373">
    <property type="entry name" value="FERM_M"/>
    <property type="match status" value="1"/>
</dbReference>
<comment type="similarity">
    <text evidence="4">Belongs to the Orai family.</text>
</comment>
<dbReference type="GO" id="GO:0016028">
    <property type="term" value="C:rhabdomere"/>
    <property type="evidence" value="ECO:0007669"/>
    <property type="project" value="UniProtKB-SubCell"/>
</dbReference>
<dbReference type="SUPFAM" id="SSF50729">
    <property type="entry name" value="PH domain-like"/>
    <property type="match status" value="1"/>
</dbReference>
<evidence type="ECO:0000256" key="13">
    <source>
        <dbReference type="SAM" id="Phobius"/>
    </source>
</evidence>
<dbReference type="Pfam" id="PF08736">
    <property type="entry name" value="FA"/>
    <property type="match status" value="1"/>
</dbReference>
<dbReference type="PANTHER" id="PTHR23280">
    <property type="entry name" value="4.1 G PROTEIN"/>
    <property type="match status" value="1"/>
</dbReference>
<keyword evidence="7 13" id="KW-0812">Transmembrane</keyword>
<name>A0AAN9TJY7_9HEMI</name>
<dbReference type="InterPro" id="IPR018979">
    <property type="entry name" value="FERM_N"/>
</dbReference>
<dbReference type="GO" id="GO:0008092">
    <property type="term" value="F:cytoskeletal protein binding"/>
    <property type="evidence" value="ECO:0007669"/>
    <property type="project" value="InterPro"/>
</dbReference>
<feature type="region of interest" description="Disordered" evidence="12">
    <location>
        <begin position="213"/>
        <end position="233"/>
    </location>
</feature>
<feature type="region of interest" description="Disordered" evidence="12">
    <location>
        <begin position="787"/>
        <end position="810"/>
    </location>
</feature>
<keyword evidence="6" id="KW-0963">Cytoplasm</keyword>
<gene>
    <name evidence="15" type="ORF">V9T40_006451</name>
</gene>
<feature type="transmembrane region" description="Helical" evidence="13">
    <location>
        <begin position="375"/>
        <end position="402"/>
    </location>
</feature>
<dbReference type="InterPro" id="IPR011993">
    <property type="entry name" value="PH-like_dom_sf"/>
</dbReference>
<dbReference type="CDD" id="cd17108">
    <property type="entry name" value="FERM_F1_EPB41L5_like"/>
    <property type="match status" value="1"/>
</dbReference>
<evidence type="ECO:0000313" key="15">
    <source>
        <dbReference type="EMBL" id="KAK7598216.1"/>
    </source>
</evidence>
<dbReference type="PRINTS" id="PR00661">
    <property type="entry name" value="ERMFAMILY"/>
</dbReference>
<feature type="compositionally biased region" description="Basic and acidic residues" evidence="12">
    <location>
        <begin position="801"/>
        <end position="810"/>
    </location>
</feature>